<evidence type="ECO:0000313" key="3">
    <source>
        <dbReference type="Proteomes" id="UP000029492"/>
    </source>
</evidence>
<dbReference type="HOGENOM" id="CLU_3330045_0_0_5"/>
<proteinExistence type="predicted"/>
<name>A0A089NVC1_9HYPH</name>
<gene>
    <name evidence="2" type="ORF">MOC_2730</name>
</gene>
<keyword evidence="3" id="KW-1185">Reference proteome</keyword>
<protein>
    <submittedName>
        <fullName evidence="2">Protein of unassigned function</fullName>
    </submittedName>
</protein>
<dbReference type="Proteomes" id="UP000029492">
    <property type="component" value="Chromosome"/>
</dbReference>
<feature type="region of interest" description="Disordered" evidence="1">
    <location>
        <begin position="1"/>
        <end position="38"/>
    </location>
</feature>
<dbReference type="KEGG" id="mor:MOC_2730"/>
<evidence type="ECO:0000313" key="2">
    <source>
        <dbReference type="EMBL" id="AIQ90485.1"/>
    </source>
</evidence>
<organism evidence="2 3">
    <name type="scientific">Methylobacterium oryzae CBMB20</name>
    <dbReference type="NCBI Taxonomy" id="693986"/>
    <lineage>
        <taxon>Bacteria</taxon>
        <taxon>Pseudomonadati</taxon>
        <taxon>Pseudomonadota</taxon>
        <taxon>Alphaproteobacteria</taxon>
        <taxon>Hyphomicrobiales</taxon>
        <taxon>Methylobacteriaceae</taxon>
        <taxon>Methylobacterium</taxon>
    </lineage>
</organism>
<reference evidence="2 3" key="1">
    <citation type="journal article" date="2014" name="PLoS ONE">
        <title>Genome Information of Methylobacterium oryzae, a Plant-Probiotic Methylotroph in the Phyllosphere.</title>
        <authorList>
            <person name="Kwak M.J."/>
            <person name="Jeong H."/>
            <person name="Madhaiyan M."/>
            <person name="Lee Y."/>
            <person name="Sa T.M."/>
            <person name="Oh T.K."/>
            <person name="Kim J.F."/>
        </authorList>
    </citation>
    <scope>NUCLEOTIDE SEQUENCE [LARGE SCALE GENOMIC DNA]</scope>
    <source>
        <strain evidence="2 3">CBMB20</strain>
    </source>
</reference>
<sequence>MPLLAGRSPSPLCGGGWPSRQRGSGEGDPGSGKVAAFI</sequence>
<dbReference type="AlphaFoldDB" id="A0A089NVC1"/>
<evidence type="ECO:0000256" key="1">
    <source>
        <dbReference type="SAM" id="MobiDB-lite"/>
    </source>
</evidence>
<accession>A0A089NVC1</accession>
<dbReference type="EMBL" id="CP003811">
    <property type="protein sequence ID" value="AIQ90485.1"/>
    <property type="molecule type" value="Genomic_DNA"/>
</dbReference>